<dbReference type="Proteomes" id="UP000183245">
    <property type="component" value="Unassembled WGS sequence"/>
</dbReference>
<evidence type="ECO:0000256" key="6">
    <source>
        <dbReference type="ARBA" id="ARBA00035243"/>
    </source>
</evidence>
<evidence type="ECO:0000313" key="11">
    <source>
        <dbReference type="Proteomes" id="UP000183245"/>
    </source>
</evidence>
<dbReference type="GO" id="GO:0006412">
    <property type="term" value="P:translation"/>
    <property type="evidence" value="ECO:0007669"/>
    <property type="project" value="UniProtKB-UniRule"/>
</dbReference>
<dbReference type="PANTHER" id="PTHR11229:SF16">
    <property type="entry name" value="LARGE RIBOSOMAL SUBUNIT PROTEIN UL3C"/>
    <property type="match status" value="1"/>
</dbReference>
<dbReference type="InterPro" id="IPR000597">
    <property type="entry name" value="Ribosomal_uL3"/>
</dbReference>
<organism evidence="10 11">
    <name type="scientific">Candidatus Wirthbacteria bacterium CG2_30_54_11</name>
    <dbReference type="NCBI Taxonomy" id="1817892"/>
    <lineage>
        <taxon>Bacteria</taxon>
        <taxon>Candidatus Wirthbacteria</taxon>
    </lineage>
</organism>
<dbReference type="EMBL" id="MNZT01000001">
    <property type="protein sequence ID" value="OIQ00558.1"/>
    <property type="molecule type" value="Genomic_DNA"/>
</dbReference>
<dbReference type="HAMAP" id="MF_01325_B">
    <property type="entry name" value="Ribosomal_uL3_B"/>
    <property type="match status" value="1"/>
</dbReference>
<dbReference type="GO" id="GO:0022625">
    <property type="term" value="C:cytosolic large ribosomal subunit"/>
    <property type="evidence" value="ECO:0007669"/>
    <property type="project" value="TreeGrafter"/>
</dbReference>
<dbReference type="InterPro" id="IPR019927">
    <property type="entry name" value="Ribosomal_uL3_bac/org-type"/>
</dbReference>
<proteinExistence type="inferred from homology"/>
<keyword evidence="3 7" id="KW-0694">RNA-binding</keyword>
<keyword evidence="4 7" id="KW-0689">Ribosomal protein</keyword>
<dbReference type="STRING" id="1817892.AUK40_00080"/>
<dbReference type="InterPro" id="IPR019926">
    <property type="entry name" value="Ribosomal_uL3_CS"/>
</dbReference>
<evidence type="ECO:0000256" key="8">
    <source>
        <dbReference type="RuleBase" id="RU003905"/>
    </source>
</evidence>
<dbReference type="AlphaFoldDB" id="A0A1J5ITJ9"/>
<evidence type="ECO:0000256" key="7">
    <source>
        <dbReference type="HAMAP-Rule" id="MF_01325"/>
    </source>
</evidence>
<dbReference type="FunFam" id="2.40.30.10:FF:000004">
    <property type="entry name" value="50S ribosomal protein L3"/>
    <property type="match status" value="1"/>
</dbReference>
<gene>
    <name evidence="7" type="primary">rplC</name>
    <name evidence="10" type="ORF">AUK40_00080</name>
</gene>
<dbReference type="PROSITE" id="PS00474">
    <property type="entry name" value="RIBOSOMAL_L3"/>
    <property type="match status" value="1"/>
</dbReference>
<evidence type="ECO:0000256" key="3">
    <source>
        <dbReference type="ARBA" id="ARBA00022884"/>
    </source>
</evidence>
<reference evidence="10 11" key="1">
    <citation type="journal article" date="2016" name="Environ. Microbiol.">
        <title>Genomic resolution of a cold subsurface aquifer community provides metabolic insights for novel microbes adapted to high CO concentrations.</title>
        <authorList>
            <person name="Probst A.J."/>
            <person name="Castelle C.J."/>
            <person name="Singh A."/>
            <person name="Brown C.T."/>
            <person name="Anantharaman K."/>
            <person name="Sharon I."/>
            <person name="Hug L.A."/>
            <person name="Burstein D."/>
            <person name="Emerson J.B."/>
            <person name="Thomas B.C."/>
            <person name="Banfield J.F."/>
        </authorList>
    </citation>
    <scope>NUCLEOTIDE SEQUENCE [LARGE SCALE GENOMIC DNA]</scope>
    <source>
        <strain evidence="10">CG2_30_54_11</strain>
    </source>
</reference>
<name>A0A1J5ITJ9_9BACT</name>
<comment type="subunit">
    <text evidence="7 9">Part of the 50S ribosomal subunit. Forms a cluster with proteins L14 and L19.</text>
</comment>
<protein>
    <recommendedName>
        <fullName evidence="6 7">Large ribosomal subunit protein uL3</fullName>
    </recommendedName>
</protein>
<dbReference type="InterPro" id="IPR009000">
    <property type="entry name" value="Transl_B-barrel_sf"/>
</dbReference>
<dbReference type="SUPFAM" id="SSF50447">
    <property type="entry name" value="Translation proteins"/>
    <property type="match status" value="1"/>
</dbReference>
<evidence type="ECO:0000256" key="9">
    <source>
        <dbReference type="RuleBase" id="RU003906"/>
    </source>
</evidence>
<evidence type="ECO:0000256" key="4">
    <source>
        <dbReference type="ARBA" id="ARBA00022980"/>
    </source>
</evidence>
<evidence type="ECO:0000256" key="2">
    <source>
        <dbReference type="ARBA" id="ARBA00022730"/>
    </source>
</evidence>
<keyword evidence="5 7" id="KW-0687">Ribonucleoprotein</keyword>
<evidence type="ECO:0000256" key="1">
    <source>
        <dbReference type="ARBA" id="ARBA00006540"/>
    </source>
</evidence>
<sequence length="196" mass="20893">MKAILAKKIGVAQIFDEKGSALAVTALEVNPCEVTAIRQSPKETYNAIQLGVGRCKKNKAGASFKLLREIRTDDAASFAVGQQLTCDIFQEGEHVDVQGSSKGKGFAGFIKRHNFSRGPMGHGHDHHRAPGSIGASAYPGRVIKGKRMAGHMGDEKKTVQNLLIAKILLKDNVILVHGSVPGGRGSVVLIKSSTKN</sequence>
<dbReference type="GO" id="GO:0019843">
    <property type="term" value="F:rRNA binding"/>
    <property type="evidence" value="ECO:0007669"/>
    <property type="project" value="UniProtKB-UniRule"/>
</dbReference>
<comment type="similarity">
    <text evidence="1 7 8">Belongs to the universal ribosomal protein uL3 family.</text>
</comment>
<accession>A0A1J5ITJ9</accession>
<dbReference type="Pfam" id="PF00297">
    <property type="entry name" value="Ribosomal_L3"/>
    <property type="match status" value="1"/>
</dbReference>
<comment type="caution">
    <text evidence="10">The sequence shown here is derived from an EMBL/GenBank/DDBJ whole genome shotgun (WGS) entry which is preliminary data.</text>
</comment>
<dbReference type="Gene3D" id="2.40.30.10">
    <property type="entry name" value="Translation factors"/>
    <property type="match status" value="2"/>
</dbReference>
<keyword evidence="2 7" id="KW-0699">rRNA-binding</keyword>
<evidence type="ECO:0000256" key="5">
    <source>
        <dbReference type="ARBA" id="ARBA00023274"/>
    </source>
</evidence>
<dbReference type="PANTHER" id="PTHR11229">
    <property type="entry name" value="50S RIBOSOMAL PROTEIN L3"/>
    <property type="match status" value="1"/>
</dbReference>
<evidence type="ECO:0000313" key="10">
    <source>
        <dbReference type="EMBL" id="OIQ00558.1"/>
    </source>
</evidence>
<dbReference type="GO" id="GO:0003735">
    <property type="term" value="F:structural constituent of ribosome"/>
    <property type="evidence" value="ECO:0007669"/>
    <property type="project" value="UniProtKB-UniRule"/>
</dbReference>
<comment type="function">
    <text evidence="7 9">One of the primary rRNA binding proteins, it binds directly near the 3'-end of the 23S rRNA, where it nucleates assembly of the 50S subunit.</text>
</comment>
<dbReference type="NCBIfam" id="TIGR03625">
    <property type="entry name" value="L3_bact"/>
    <property type="match status" value="1"/>
</dbReference>